<dbReference type="AlphaFoldDB" id="A0A1F5L4Q0"/>
<dbReference type="GeneID" id="34581506"/>
<organism evidence="1 2">
    <name type="scientific">Penicillium arizonense</name>
    <dbReference type="NCBI Taxonomy" id="1835702"/>
    <lineage>
        <taxon>Eukaryota</taxon>
        <taxon>Fungi</taxon>
        <taxon>Dikarya</taxon>
        <taxon>Ascomycota</taxon>
        <taxon>Pezizomycotina</taxon>
        <taxon>Eurotiomycetes</taxon>
        <taxon>Eurotiomycetidae</taxon>
        <taxon>Eurotiales</taxon>
        <taxon>Aspergillaceae</taxon>
        <taxon>Penicillium</taxon>
    </lineage>
</organism>
<proteinExistence type="predicted"/>
<reference evidence="1 2" key="1">
    <citation type="journal article" date="2016" name="Sci. Rep.">
        <title>Penicillium arizonense, a new, genome sequenced fungal species, reveals a high chemical diversity in secreted metabolites.</title>
        <authorList>
            <person name="Grijseels S."/>
            <person name="Nielsen J.C."/>
            <person name="Randelovic M."/>
            <person name="Nielsen J."/>
            <person name="Nielsen K.F."/>
            <person name="Workman M."/>
            <person name="Frisvad J.C."/>
        </authorList>
    </citation>
    <scope>NUCLEOTIDE SEQUENCE [LARGE SCALE GENOMIC DNA]</scope>
    <source>
        <strain evidence="1 2">CBS 141311</strain>
    </source>
</reference>
<dbReference type="Proteomes" id="UP000177622">
    <property type="component" value="Unassembled WGS sequence"/>
</dbReference>
<comment type="caution">
    <text evidence="1">The sequence shown here is derived from an EMBL/GenBank/DDBJ whole genome shotgun (WGS) entry which is preliminary data.</text>
</comment>
<name>A0A1F5L4Q0_PENAI</name>
<protein>
    <submittedName>
        <fullName evidence="1">Uncharacterized protein</fullName>
    </submittedName>
</protein>
<accession>A0A1F5L4Q0</accession>
<evidence type="ECO:0000313" key="2">
    <source>
        <dbReference type="Proteomes" id="UP000177622"/>
    </source>
</evidence>
<keyword evidence="2" id="KW-1185">Reference proteome</keyword>
<evidence type="ECO:0000313" key="1">
    <source>
        <dbReference type="EMBL" id="OGE47891.1"/>
    </source>
</evidence>
<dbReference type="EMBL" id="LXJU01000035">
    <property type="protein sequence ID" value="OGE47891.1"/>
    <property type="molecule type" value="Genomic_DNA"/>
</dbReference>
<sequence>MAAKSMFIHVNNGQDGEHYPEPTDGVWWVAVSTPGRMDNPDIRHRNDRELLEYVTDCISDGDCFIANEPLHHTTGGWLCMPVPIREGQDRKSIYEEAEYLAEFFSIQIGSRKMRVDREALWHSHPRFDMEDSMIIPTQVVLPSEDATKVRKYPVCFGDVPPPAPATDIADLTNPSLTTKVSDRDTEVARLLSYTGFLVSEHAKPHHKENEEIMEASIRVEEVAGRLQGPHSDDKEYEACRTDFWSRWSKLWGLLRADGGVAYPEVQESLPKAGEVLEDLTNLFNSMQVAPRHRQPTEILAPIAARFGQAERIPQCIDRWETMTKAVYDGDLGDNDVDTLLKERGIQYAELDDLIESDCQDRAAKLKDVEMEGS</sequence>
<dbReference type="RefSeq" id="XP_022483348.1">
    <property type="nucleotide sequence ID" value="XM_022636772.1"/>
</dbReference>
<dbReference type="OrthoDB" id="4287789at2759"/>
<gene>
    <name evidence="1" type="ORF">PENARI_c035G03020</name>
</gene>